<evidence type="ECO:0000256" key="1">
    <source>
        <dbReference type="SAM" id="MobiDB-lite"/>
    </source>
</evidence>
<dbReference type="EMBL" id="CP097502">
    <property type="protein sequence ID" value="URD74866.1"/>
    <property type="molecule type" value="Genomic_DNA"/>
</dbReference>
<feature type="region of interest" description="Disordered" evidence="1">
    <location>
        <begin position="315"/>
        <end position="335"/>
    </location>
</feature>
<sequence>MDHEMAEATDEVFVCSEVDLDYEFDAPRYFDLGRDETPAEARAAELWFDTAASYPPSPLIAKLIFRKDTNVANTSTAPNLEDLGYKNPEAAHADAAAPGFSIVQEMEKGCTFHSSILQGVSKGDHMSTVKNCFSKRSTLMKPTTSQLAKKKWPREVKSISRLQKPLEVKREQRFEDSNDYIHQAAKRQRLEKGHCCKVTDAKQQINLFHKVPEKKNGLSDANNQLPRLRLTIPREPELETARRAFSFRAQRQRPVDAKCLVEGMPQFSSTFKACPINRKILEAPSLPLPQKSTPRLPKFKEFNFRTHSRALLHSTTSSTLTSGSHIPTATGDVKSSVRAQFRTSGHQLQQNEGKRADEVKDISTKFGPHALNQKILASKGDIGVYRSTKRDTTIPKEFNFLTTKRFQQNPLNELFNKLSLASEAQKATAQRKFPLSSHLDAKDSKENLISVVHKQQWSLGNFVQVLFDFSSQVEYTSAPGIQNLVVDSANIGHCSSAI</sequence>
<protein>
    <submittedName>
        <fullName evidence="3">Cell cycle regulated microtubule associated protein</fullName>
    </submittedName>
</protein>
<dbReference type="PANTHER" id="PTHR14326:SF15">
    <property type="entry name" value="OS06G0130200 PROTEIN"/>
    <property type="match status" value="1"/>
</dbReference>
<dbReference type="AlphaFoldDB" id="A0A9E7JBJ2"/>
<evidence type="ECO:0000313" key="3">
    <source>
        <dbReference type="EMBL" id="URD74866.1"/>
    </source>
</evidence>
<dbReference type="GO" id="GO:0005880">
    <property type="term" value="C:nuclear microtubule"/>
    <property type="evidence" value="ECO:0007669"/>
    <property type="project" value="TreeGrafter"/>
</dbReference>
<dbReference type="GO" id="GO:0060236">
    <property type="term" value="P:regulation of mitotic spindle organization"/>
    <property type="evidence" value="ECO:0007669"/>
    <property type="project" value="InterPro"/>
</dbReference>
<keyword evidence="4" id="KW-1185">Reference proteome</keyword>
<dbReference type="InterPro" id="IPR027330">
    <property type="entry name" value="TPX2_central_dom"/>
</dbReference>
<dbReference type="GO" id="GO:0008017">
    <property type="term" value="F:microtubule binding"/>
    <property type="evidence" value="ECO:0007669"/>
    <property type="project" value="TreeGrafter"/>
</dbReference>
<dbReference type="Proteomes" id="UP001055439">
    <property type="component" value="Chromosome 1"/>
</dbReference>
<reference evidence="3" key="1">
    <citation type="submission" date="2022-05" db="EMBL/GenBank/DDBJ databases">
        <title>The Musa troglodytarum L. genome provides insights into the mechanism of non-climacteric behaviour and enrichment of carotenoids.</title>
        <authorList>
            <person name="Wang J."/>
        </authorList>
    </citation>
    <scope>NUCLEOTIDE SEQUENCE</scope>
    <source>
        <tissue evidence="3">Leaf</tissue>
    </source>
</reference>
<feature type="domain" description="TPX2 central" evidence="2">
    <location>
        <begin position="228"/>
        <end position="400"/>
    </location>
</feature>
<evidence type="ECO:0000259" key="2">
    <source>
        <dbReference type="Pfam" id="PF12214"/>
    </source>
</evidence>
<dbReference type="GO" id="GO:0090307">
    <property type="term" value="P:mitotic spindle assembly"/>
    <property type="evidence" value="ECO:0007669"/>
    <property type="project" value="TreeGrafter"/>
</dbReference>
<accession>A0A9E7JBJ2</accession>
<dbReference type="PANTHER" id="PTHR14326">
    <property type="entry name" value="TARGETING PROTEIN FOR XKLP2"/>
    <property type="match status" value="1"/>
</dbReference>
<feature type="compositionally biased region" description="Low complexity" evidence="1">
    <location>
        <begin position="315"/>
        <end position="325"/>
    </location>
</feature>
<gene>
    <name evidence="3" type="ORF">MUK42_35408</name>
</gene>
<dbReference type="GO" id="GO:0030295">
    <property type="term" value="F:protein kinase activator activity"/>
    <property type="evidence" value="ECO:0007669"/>
    <property type="project" value="TreeGrafter"/>
</dbReference>
<dbReference type="GO" id="GO:0005819">
    <property type="term" value="C:spindle"/>
    <property type="evidence" value="ECO:0007669"/>
    <property type="project" value="InterPro"/>
</dbReference>
<organism evidence="3 4">
    <name type="scientific">Musa troglodytarum</name>
    <name type="common">fe'i banana</name>
    <dbReference type="NCBI Taxonomy" id="320322"/>
    <lineage>
        <taxon>Eukaryota</taxon>
        <taxon>Viridiplantae</taxon>
        <taxon>Streptophyta</taxon>
        <taxon>Embryophyta</taxon>
        <taxon>Tracheophyta</taxon>
        <taxon>Spermatophyta</taxon>
        <taxon>Magnoliopsida</taxon>
        <taxon>Liliopsida</taxon>
        <taxon>Zingiberales</taxon>
        <taxon>Musaceae</taxon>
        <taxon>Musa</taxon>
    </lineage>
</organism>
<evidence type="ECO:0000313" key="4">
    <source>
        <dbReference type="Proteomes" id="UP001055439"/>
    </source>
</evidence>
<dbReference type="Pfam" id="PF12214">
    <property type="entry name" value="TPX2_importin"/>
    <property type="match status" value="1"/>
</dbReference>
<dbReference type="InterPro" id="IPR009675">
    <property type="entry name" value="TPX2_fam"/>
</dbReference>
<name>A0A9E7JBJ2_9LILI</name>
<proteinExistence type="predicted"/>
<dbReference type="OrthoDB" id="1684416at2759"/>